<dbReference type="Proteomes" id="UP000009102">
    <property type="component" value="Chromosome"/>
</dbReference>
<feature type="domain" description="SAF" evidence="1">
    <location>
        <begin position="46"/>
        <end position="110"/>
    </location>
</feature>
<dbReference type="InterPro" id="IPR017592">
    <property type="entry name" value="Pilus_assmbl_Flp-typ_CpaB"/>
</dbReference>
<dbReference type="Gene3D" id="3.90.1210.10">
    <property type="entry name" value="Antifreeze-like/N-acetylneuraminic acid synthase C-terminal domain"/>
    <property type="match status" value="1"/>
</dbReference>
<name>D0KX01_HALNC</name>
<organism evidence="2 3">
    <name type="scientific">Halothiobacillus neapolitanus (strain ATCC 23641 / DSM 15147 / CIP 104769 / NCIMB 8539 / c2)</name>
    <name type="common">Thiobacillus neapolitanus</name>
    <dbReference type="NCBI Taxonomy" id="555778"/>
    <lineage>
        <taxon>Bacteria</taxon>
        <taxon>Pseudomonadati</taxon>
        <taxon>Pseudomonadota</taxon>
        <taxon>Gammaproteobacteria</taxon>
        <taxon>Chromatiales</taxon>
        <taxon>Halothiobacillaceae</taxon>
        <taxon>Halothiobacillus</taxon>
    </lineage>
</organism>
<dbReference type="SMART" id="SM00858">
    <property type="entry name" value="SAF"/>
    <property type="match status" value="1"/>
</dbReference>
<dbReference type="eggNOG" id="COG3745">
    <property type="taxonomic scope" value="Bacteria"/>
</dbReference>
<accession>D0KX01</accession>
<dbReference type="InterPro" id="IPR031571">
    <property type="entry name" value="RcpC_dom"/>
</dbReference>
<dbReference type="OrthoDB" id="2037472at2"/>
<gene>
    <name evidence="2" type="ordered locus">Hneap_2311</name>
</gene>
<dbReference type="Pfam" id="PF16976">
    <property type="entry name" value="RcpC"/>
    <property type="match status" value="1"/>
</dbReference>
<dbReference type="InterPro" id="IPR013974">
    <property type="entry name" value="SAF"/>
</dbReference>
<dbReference type="Pfam" id="PF08666">
    <property type="entry name" value="SAF"/>
    <property type="match status" value="1"/>
</dbReference>
<dbReference type="EMBL" id="CP001801">
    <property type="protein sequence ID" value="ACX97121.1"/>
    <property type="molecule type" value="Genomic_DNA"/>
</dbReference>
<proteinExistence type="predicted"/>
<evidence type="ECO:0000313" key="2">
    <source>
        <dbReference type="EMBL" id="ACX97121.1"/>
    </source>
</evidence>
<dbReference type="KEGG" id="hna:Hneap_2311"/>
<dbReference type="CDD" id="cd11614">
    <property type="entry name" value="SAF_CpaB_FlgA_like"/>
    <property type="match status" value="1"/>
</dbReference>
<keyword evidence="3" id="KW-1185">Reference proteome</keyword>
<dbReference type="HOGENOM" id="CLU_057068_2_1_6"/>
<evidence type="ECO:0000259" key="1">
    <source>
        <dbReference type="SMART" id="SM00858"/>
    </source>
</evidence>
<sequence>MPKVNRNFLYVAVAVLLGGLASVLAVKYINQQVATRTHTAAPQKMRTVVVPVHNLKVGDVLSAKDLATRDIPVAYVPADALTPDDYESHLGQMLTTPLAQGAPISAMAMEPIANHFSDIIKPDRVAYTIDVSETNSISGLIVPGDHIDILLLLSKNSKDDIRPLLSDVLVLATGKHAKGVRSDGTEGNQGYSNLTLELTPKNAQRIGIAKKMGQLLVMLRSPDTKFPPNLGLLTASDLLGAGPRAHGGGVQFIIGGRQ</sequence>
<dbReference type="NCBIfam" id="TIGR03177">
    <property type="entry name" value="pilus_cpaB"/>
    <property type="match status" value="1"/>
</dbReference>
<dbReference type="AlphaFoldDB" id="D0KX01"/>
<reference evidence="2 3" key="1">
    <citation type="submission" date="2009-10" db="EMBL/GenBank/DDBJ databases">
        <title>Complete sequence of Halothiobacillus neapolitanus c2.</title>
        <authorList>
            <consortium name="US DOE Joint Genome Institute"/>
            <person name="Lucas S."/>
            <person name="Copeland A."/>
            <person name="Lapidus A."/>
            <person name="Glavina del Rio T."/>
            <person name="Tice H."/>
            <person name="Bruce D."/>
            <person name="Goodwin L."/>
            <person name="Pitluck S."/>
            <person name="Davenport K."/>
            <person name="Brettin T."/>
            <person name="Detter J.C."/>
            <person name="Han C."/>
            <person name="Tapia R."/>
            <person name="Larimer F."/>
            <person name="Land M."/>
            <person name="Hauser L."/>
            <person name="Kyrpides N."/>
            <person name="Mikhailova N."/>
            <person name="Kerfeld C."/>
            <person name="Cannon G."/>
            <person name="Heinhort S."/>
        </authorList>
    </citation>
    <scope>NUCLEOTIDE SEQUENCE [LARGE SCALE GENOMIC DNA]</scope>
    <source>
        <strain evidence="3">ATCC 23641 / c2</strain>
    </source>
</reference>
<evidence type="ECO:0000313" key="3">
    <source>
        <dbReference type="Proteomes" id="UP000009102"/>
    </source>
</evidence>
<protein>
    <submittedName>
        <fullName evidence="2">Flp pilus assembly protein CpaB</fullName>
    </submittedName>
</protein>
<dbReference type="STRING" id="555778.Hneap_2311"/>
<dbReference type="RefSeq" id="WP_012825152.1">
    <property type="nucleotide sequence ID" value="NC_013422.1"/>
</dbReference>